<evidence type="ECO:0000256" key="8">
    <source>
        <dbReference type="ARBA" id="ARBA00023196"/>
    </source>
</evidence>
<protein>
    <recommendedName>
        <fullName evidence="10">ATP synthase epsilon chain</fullName>
    </recommendedName>
    <alternativeName>
        <fullName evidence="10">ATP synthase F1 sector epsilon subunit</fullName>
    </alternativeName>
    <alternativeName>
        <fullName evidence="10">F-ATPase epsilon subunit</fullName>
    </alternativeName>
</protein>
<evidence type="ECO:0000313" key="13">
    <source>
        <dbReference type="EMBL" id="UXX82607.1"/>
    </source>
</evidence>
<dbReference type="PANTHER" id="PTHR13822">
    <property type="entry name" value="ATP SYNTHASE DELTA/EPSILON CHAIN"/>
    <property type="match status" value="1"/>
</dbReference>
<keyword evidence="7 10" id="KW-0472">Membrane</keyword>
<dbReference type="InterPro" id="IPR001469">
    <property type="entry name" value="ATP_synth_F1_dsu/esu"/>
</dbReference>
<dbReference type="Proteomes" id="UP001064087">
    <property type="component" value="Chromosome"/>
</dbReference>
<comment type="similarity">
    <text evidence="3 10 11">Belongs to the ATPase epsilon chain family.</text>
</comment>
<dbReference type="InterPro" id="IPR020546">
    <property type="entry name" value="ATP_synth_F1_dsu/esu_N"/>
</dbReference>
<dbReference type="NCBIfam" id="TIGR01216">
    <property type="entry name" value="ATP_synt_epsi"/>
    <property type="match status" value="1"/>
</dbReference>
<organism evidence="13 14">
    <name type="scientific">Roseovarius pelagicus</name>
    <dbReference type="NCBI Taxonomy" id="2980108"/>
    <lineage>
        <taxon>Bacteria</taxon>
        <taxon>Pseudomonadati</taxon>
        <taxon>Pseudomonadota</taxon>
        <taxon>Alphaproteobacteria</taxon>
        <taxon>Rhodobacterales</taxon>
        <taxon>Roseobacteraceae</taxon>
        <taxon>Roseovarius</taxon>
    </lineage>
</organism>
<evidence type="ECO:0000313" key="14">
    <source>
        <dbReference type="Proteomes" id="UP001064087"/>
    </source>
</evidence>
<comment type="function">
    <text evidence="1 10">Produces ATP from ADP in the presence of a proton gradient across the membrane.</text>
</comment>
<evidence type="ECO:0000259" key="12">
    <source>
        <dbReference type="Pfam" id="PF02823"/>
    </source>
</evidence>
<keyword evidence="4 10" id="KW-0813">Transport</keyword>
<keyword evidence="14" id="KW-1185">Reference proteome</keyword>
<gene>
    <name evidence="10" type="primary">atpC</name>
    <name evidence="13" type="ORF">N7U68_16170</name>
</gene>
<evidence type="ECO:0000256" key="10">
    <source>
        <dbReference type="HAMAP-Rule" id="MF_00530"/>
    </source>
</evidence>
<evidence type="ECO:0000256" key="7">
    <source>
        <dbReference type="ARBA" id="ARBA00023136"/>
    </source>
</evidence>
<dbReference type="Pfam" id="PF02823">
    <property type="entry name" value="ATP-synt_DE_N"/>
    <property type="match status" value="1"/>
</dbReference>
<dbReference type="NCBIfam" id="NF009978">
    <property type="entry name" value="PRK13443.1"/>
    <property type="match status" value="1"/>
</dbReference>
<evidence type="ECO:0000256" key="9">
    <source>
        <dbReference type="ARBA" id="ARBA00023310"/>
    </source>
</evidence>
<evidence type="ECO:0000256" key="2">
    <source>
        <dbReference type="ARBA" id="ARBA00004184"/>
    </source>
</evidence>
<reference evidence="13" key="1">
    <citation type="submission" date="2022-10" db="EMBL/GenBank/DDBJ databases">
        <title>Roseovarius pelagicus sp. nov., isolated from Arctic seawater.</title>
        <authorList>
            <person name="Hong Y.W."/>
            <person name="Hwang C.Y."/>
        </authorList>
    </citation>
    <scope>NUCLEOTIDE SEQUENCE</scope>
    <source>
        <strain evidence="13">HL-MP18</strain>
    </source>
</reference>
<evidence type="ECO:0000256" key="5">
    <source>
        <dbReference type="ARBA" id="ARBA00022781"/>
    </source>
</evidence>
<keyword evidence="6 10" id="KW-0406">Ion transport</keyword>
<evidence type="ECO:0000256" key="11">
    <source>
        <dbReference type="RuleBase" id="RU003656"/>
    </source>
</evidence>
<comment type="subcellular location">
    <subcellularLocation>
        <location evidence="10">Cell membrane</location>
        <topology evidence="10">Peripheral membrane protein</topology>
    </subcellularLocation>
    <subcellularLocation>
        <location evidence="2">Endomembrane system</location>
        <topology evidence="2">Peripheral membrane protein</topology>
    </subcellularLocation>
</comment>
<keyword evidence="8 10" id="KW-0139">CF(1)</keyword>
<dbReference type="SUPFAM" id="SSF51344">
    <property type="entry name" value="Epsilon subunit of F1F0-ATP synthase N-terminal domain"/>
    <property type="match status" value="1"/>
</dbReference>
<dbReference type="RefSeq" id="WP_165193902.1">
    <property type="nucleotide sequence ID" value="NZ_CP106738.1"/>
</dbReference>
<dbReference type="HAMAP" id="MF_00530">
    <property type="entry name" value="ATP_synth_epsil_bac"/>
    <property type="match status" value="1"/>
</dbReference>
<dbReference type="InterPro" id="IPR036771">
    <property type="entry name" value="ATPsynth_dsu/esu_N"/>
</dbReference>
<dbReference type="EMBL" id="CP106738">
    <property type="protein sequence ID" value="UXX82607.1"/>
    <property type="molecule type" value="Genomic_DNA"/>
</dbReference>
<keyword evidence="9 10" id="KW-0066">ATP synthesis</keyword>
<sequence>MADKVQFDLVSPERLLASVEATEVQIPGAEGDMTAMADHAPLITTLRPGIVRVTGGDGAGEYIVTGGFAEINATGVSVLAERAVARADVTQEDYDVMVSAAKAALKKAEDTFVNEPGPVDDAAKLLADMVALGDEIGLSASFSA</sequence>
<evidence type="ECO:0000256" key="3">
    <source>
        <dbReference type="ARBA" id="ARBA00005712"/>
    </source>
</evidence>
<accession>A0ABY6D8X9</accession>
<dbReference type="Gene3D" id="2.60.15.10">
    <property type="entry name" value="F0F1 ATP synthase delta/epsilon subunit, N-terminal"/>
    <property type="match status" value="1"/>
</dbReference>
<feature type="domain" description="ATP synthase F1 complex delta/epsilon subunit N-terminal" evidence="12">
    <location>
        <begin position="6"/>
        <end position="83"/>
    </location>
</feature>
<proteinExistence type="inferred from homology"/>
<evidence type="ECO:0000256" key="4">
    <source>
        <dbReference type="ARBA" id="ARBA00022448"/>
    </source>
</evidence>
<evidence type="ECO:0000256" key="1">
    <source>
        <dbReference type="ARBA" id="ARBA00003543"/>
    </source>
</evidence>
<comment type="subunit">
    <text evidence="10 11">F-type ATPases have 2 components, CF(1) - the catalytic core - and CF(0) - the membrane proton channel. CF(1) has five subunits: alpha(3), beta(3), gamma(1), delta(1), epsilon(1). CF(0) has three main subunits: a, b and c.</text>
</comment>
<evidence type="ECO:0000256" key="6">
    <source>
        <dbReference type="ARBA" id="ARBA00023065"/>
    </source>
</evidence>
<keyword evidence="5 10" id="KW-0375">Hydrogen ion transport</keyword>
<name>A0ABY6D8X9_9RHOB</name>
<dbReference type="CDD" id="cd12152">
    <property type="entry name" value="F1-ATPase_delta"/>
    <property type="match status" value="1"/>
</dbReference>
<dbReference type="PANTHER" id="PTHR13822:SF10">
    <property type="entry name" value="ATP SYNTHASE EPSILON CHAIN, CHLOROPLASTIC"/>
    <property type="match status" value="1"/>
</dbReference>
<keyword evidence="10" id="KW-1003">Cell membrane</keyword>